<dbReference type="InParanoid" id="A0A0D0E7P3"/>
<feature type="region of interest" description="Disordered" evidence="1">
    <location>
        <begin position="1"/>
        <end position="88"/>
    </location>
</feature>
<proteinExistence type="predicted"/>
<organism evidence="2 3">
    <name type="scientific">Paxillus rubicundulus Ve08.2h10</name>
    <dbReference type="NCBI Taxonomy" id="930991"/>
    <lineage>
        <taxon>Eukaryota</taxon>
        <taxon>Fungi</taxon>
        <taxon>Dikarya</taxon>
        <taxon>Basidiomycota</taxon>
        <taxon>Agaricomycotina</taxon>
        <taxon>Agaricomycetes</taxon>
        <taxon>Agaricomycetidae</taxon>
        <taxon>Boletales</taxon>
        <taxon>Paxilineae</taxon>
        <taxon>Paxillaceae</taxon>
        <taxon>Paxillus</taxon>
    </lineage>
</organism>
<reference evidence="2 3" key="1">
    <citation type="submission" date="2014-04" db="EMBL/GenBank/DDBJ databases">
        <authorList>
            <consortium name="DOE Joint Genome Institute"/>
            <person name="Kuo A."/>
            <person name="Kohler A."/>
            <person name="Jargeat P."/>
            <person name="Nagy L.G."/>
            <person name="Floudas D."/>
            <person name="Copeland A."/>
            <person name="Barry K.W."/>
            <person name="Cichocki N."/>
            <person name="Veneault-Fourrey C."/>
            <person name="LaButti K."/>
            <person name="Lindquist E.A."/>
            <person name="Lipzen A."/>
            <person name="Lundell T."/>
            <person name="Morin E."/>
            <person name="Murat C."/>
            <person name="Sun H."/>
            <person name="Tunlid A."/>
            <person name="Henrissat B."/>
            <person name="Grigoriev I.V."/>
            <person name="Hibbett D.S."/>
            <person name="Martin F."/>
            <person name="Nordberg H.P."/>
            <person name="Cantor M.N."/>
            <person name="Hua S.X."/>
        </authorList>
    </citation>
    <scope>NUCLEOTIDE SEQUENCE [LARGE SCALE GENOMIC DNA]</scope>
    <source>
        <strain evidence="2 3">Ve08.2h10</strain>
    </source>
</reference>
<accession>A0A0D0E7P3</accession>
<reference evidence="3" key="2">
    <citation type="submission" date="2015-01" db="EMBL/GenBank/DDBJ databases">
        <title>Evolutionary Origins and Diversification of the Mycorrhizal Mutualists.</title>
        <authorList>
            <consortium name="DOE Joint Genome Institute"/>
            <consortium name="Mycorrhizal Genomics Consortium"/>
            <person name="Kohler A."/>
            <person name="Kuo A."/>
            <person name="Nagy L.G."/>
            <person name="Floudas D."/>
            <person name="Copeland A."/>
            <person name="Barry K.W."/>
            <person name="Cichocki N."/>
            <person name="Veneault-Fourrey C."/>
            <person name="LaButti K."/>
            <person name="Lindquist E.A."/>
            <person name="Lipzen A."/>
            <person name="Lundell T."/>
            <person name="Morin E."/>
            <person name="Murat C."/>
            <person name="Riley R."/>
            <person name="Ohm R."/>
            <person name="Sun H."/>
            <person name="Tunlid A."/>
            <person name="Henrissat B."/>
            <person name="Grigoriev I.V."/>
            <person name="Hibbett D.S."/>
            <person name="Martin F."/>
        </authorList>
    </citation>
    <scope>NUCLEOTIDE SEQUENCE [LARGE SCALE GENOMIC DNA]</scope>
    <source>
        <strain evidence="3">Ve08.2h10</strain>
    </source>
</reference>
<sequence length="133" mass="14231">MAPSHKSDCTKRPTEKAAAMMAQPRTKARACPPKTKKQSPKQKGKKCQHASSEESTASEGTSDAAESKGYVENIPKPQRNKPPLKCSHHTFLASKPEDEEIDVLAPEGDNVIEVATGSSSVAAEKEVTGSENE</sequence>
<name>A0A0D0E7P3_9AGAM</name>
<gene>
    <name evidence="2" type="ORF">PAXRUDRAFT_26015</name>
</gene>
<feature type="non-terminal residue" evidence="2">
    <location>
        <position position="133"/>
    </location>
</feature>
<feature type="compositionally biased region" description="Basic residues" evidence="1">
    <location>
        <begin position="34"/>
        <end position="48"/>
    </location>
</feature>
<dbReference type="HOGENOM" id="CLU_1911693_0_0_1"/>
<protein>
    <submittedName>
        <fullName evidence="2">Uncharacterized protein</fullName>
    </submittedName>
</protein>
<feature type="compositionally biased region" description="Basic and acidic residues" evidence="1">
    <location>
        <begin position="1"/>
        <end position="15"/>
    </location>
</feature>
<dbReference type="Proteomes" id="UP000054538">
    <property type="component" value="Unassembled WGS sequence"/>
</dbReference>
<evidence type="ECO:0000256" key="1">
    <source>
        <dbReference type="SAM" id="MobiDB-lite"/>
    </source>
</evidence>
<dbReference type="EMBL" id="KN825123">
    <property type="protein sequence ID" value="KIK94210.1"/>
    <property type="molecule type" value="Genomic_DNA"/>
</dbReference>
<feature type="compositionally biased region" description="Low complexity" evidence="1">
    <location>
        <begin position="53"/>
        <end position="64"/>
    </location>
</feature>
<evidence type="ECO:0000313" key="2">
    <source>
        <dbReference type="EMBL" id="KIK94210.1"/>
    </source>
</evidence>
<evidence type="ECO:0000313" key="3">
    <source>
        <dbReference type="Proteomes" id="UP000054538"/>
    </source>
</evidence>
<keyword evidence="3" id="KW-1185">Reference proteome</keyword>
<dbReference type="AlphaFoldDB" id="A0A0D0E7P3"/>